<dbReference type="KEGG" id="spar:SPRG_03487"/>
<evidence type="ECO:0000313" key="1">
    <source>
        <dbReference type="EMBL" id="KDO31558.1"/>
    </source>
</evidence>
<organism evidence="1 2">
    <name type="scientific">Saprolegnia parasitica (strain CBS 223.65)</name>
    <dbReference type="NCBI Taxonomy" id="695850"/>
    <lineage>
        <taxon>Eukaryota</taxon>
        <taxon>Sar</taxon>
        <taxon>Stramenopiles</taxon>
        <taxon>Oomycota</taxon>
        <taxon>Saprolegniomycetes</taxon>
        <taxon>Saprolegniales</taxon>
        <taxon>Saprolegniaceae</taxon>
        <taxon>Saprolegnia</taxon>
    </lineage>
</organism>
<protein>
    <submittedName>
        <fullName evidence="1">Uncharacterized protein</fullName>
    </submittedName>
</protein>
<dbReference type="OrthoDB" id="10457053at2759"/>
<dbReference type="RefSeq" id="XP_012197465.1">
    <property type="nucleotide sequence ID" value="XM_012342075.1"/>
</dbReference>
<dbReference type="GeneID" id="24125989"/>
<dbReference type="InterPro" id="IPR009836">
    <property type="entry name" value="GRDP-like"/>
</dbReference>
<accession>A0A067CM08</accession>
<dbReference type="Pfam" id="PF07173">
    <property type="entry name" value="GRDP-like"/>
    <property type="match status" value="1"/>
</dbReference>
<dbReference type="PANTHER" id="PTHR34365">
    <property type="entry name" value="ENOLASE (DUF1399)"/>
    <property type="match status" value="1"/>
</dbReference>
<dbReference type="AlphaFoldDB" id="A0A067CM08"/>
<keyword evidence="2" id="KW-1185">Reference proteome</keyword>
<dbReference type="VEuPathDB" id="FungiDB:SPRG_03487"/>
<gene>
    <name evidence="1" type="ORF">SPRG_03487</name>
</gene>
<sequence length="595" mass="66244">MFEVSALTPGPLLFQSWTPVIVSIDGQSVRVDYGASHKSFDATGCAAHAIDPPFLVEIAFSNKKKLLLDIGSRSLRTQLIELLTATATSTASTDTADSVHDQLLSVATAITDRAAVAKKSDLRPCNVSVADVHAHLCGLKDVYDHVAGLPSPLALYDWLLDTEAAYVDRHRDLHGFTRPDVYAHTVYQQDPPSYALGTTSSAHRPDVNSYVGVCSYCKTEYDRALLPVIYVTDGAWPCPTCHEAITADVYFKNRFDTRAFDEPLHRVLAPCPTRRCPGRFTRSEMQRLHLFDEPAICAACKRSALYETYQIATLVREHPSIRYQSVRNADGTYISLMPTQREMPVDGLWSTYLHELHASLHARRHGRAKPRLQMFEVSTYMVELERAVAMIRAHDNGAFPIDLVRAMHRDLRFVAKIGPMTRYWSHPIVVAAAIRRYEQFMHLSKTHKHLVPTLDIALLWRVHMTQHVAYCAYSRAIAKKVLLPQWNSYDDAAYVKTCVAWTKAYREPYSSYVPTGTSVAAMMKKGASVAVGASRFVGVDERLRACDVISPENDDNNKSRSALNDQAAATLGSVVTDDTGIDAQWLALLEIGSTA</sequence>
<dbReference type="EMBL" id="KK583197">
    <property type="protein sequence ID" value="KDO31558.1"/>
    <property type="molecule type" value="Genomic_DNA"/>
</dbReference>
<dbReference type="Proteomes" id="UP000030745">
    <property type="component" value="Unassembled WGS sequence"/>
</dbReference>
<dbReference type="PANTHER" id="PTHR34365:SF7">
    <property type="entry name" value="GLYCINE-RICH DOMAIN-CONTAINING PROTEIN 1"/>
    <property type="match status" value="1"/>
</dbReference>
<reference evidence="1 2" key="1">
    <citation type="journal article" date="2013" name="PLoS Genet.">
        <title>Distinctive expansion of potential virulence genes in the genome of the oomycete fish pathogen Saprolegnia parasitica.</title>
        <authorList>
            <person name="Jiang R.H."/>
            <person name="de Bruijn I."/>
            <person name="Haas B.J."/>
            <person name="Belmonte R."/>
            <person name="Lobach L."/>
            <person name="Christie J."/>
            <person name="van den Ackerveken G."/>
            <person name="Bottin A."/>
            <person name="Bulone V."/>
            <person name="Diaz-Moreno S.M."/>
            <person name="Dumas B."/>
            <person name="Fan L."/>
            <person name="Gaulin E."/>
            <person name="Govers F."/>
            <person name="Grenville-Briggs L.J."/>
            <person name="Horner N.R."/>
            <person name="Levin J.Z."/>
            <person name="Mammella M."/>
            <person name="Meijer H.J."/>
            <person name="Morris P."/>
            <person name="Nusbaum C."/>
            <person name="Oome S."/>
            <person name="Phillips A.J."/>
            <person name="van Rooyen D."/>
            <person name="Rzeszutek E."/>
            <person name="Saraiva M."/>
            <person name="Secombes C.J."/>
            <person name="Seidl M.F."/>
            <person name="Snel B."/>
            <person name="Stassen J.H."/>
            <person name="Sykes S."/>
            <person name="Tripathy S."/>
            <person name="van den Berg H."/>
            <person name="Vega-Arreguin J.C."/>
            <person name="Wawra S."/>
            <person name="Young S.K."/>
            <person name="Zeng Q."/>
            <person name="Dieguez-Uribeondo J."/>
            <person name="Russ C."/>
            <person name="Tyler B.M."/>
            <person name="van West P."/>
        </authorList>
    </citation>
    <scope>NUCLEOTIDE SEQUENCE [LARGE SCALE GENOMIC DNA]</scope>
    <source>
        <strain evidence="1 2">CBS 223.65</strain>
    </source>
</reference>
<evidence type="ECO:0000313" key="2">
    <source>
        <dbReference type="Proteomes" id="UP000030745"/>
    </source>
</evidence>
<proteinExistence type="predicted"/>
<name>A0A067CM08_SAPPC</name>